<keyword evidence="3" id="KW-1185">Reference proteome</keyword>
<keyword evidence="1" id="KW-0812">Transmembrane</keyword>
<evidence type="ECO:0008006" key="4">
    <source>
        <dbReference type="Google" id="ProtNLM"/>
    </source>
</evidence>
<keyword evidence="1" id="KW-1133">Transmembrane helix</keyword>
<proteinExistence type="predicted"/>
<comment type="caution">
    <text evidence="2">The sequence shown here is derived from an EMBL/GenBank/DDBJ whole genome shotgun (WGS) entry which is preliminary data.</text>
</comment>
<evidence type="ECO:0000313" key="2">
    <source>
        <dbReference type="EMBL" id="MFC3163275.1"/>
    </source>
</evidence>
<protein>
    <recommendedName>
        <fullName evidence="4">Conjugative transfer region protein TrbK</fullName>
    </recommendedName>
</protein>
<organism evidence="2 3">
    <name type="scientific">Ciceribacter thiooxidans</name>
    <dbReference type="NCBI Taxonomy" id="1969821"/>
    <lineage>
        <taxon>Bacteria</taxon>
        <taxon>Pseudomonadati</taxon>
        <taxon>Pseudomonadota</taxon>
        <taxon>Alphaproteobacteria</taxon>
        <taxon>Hyphomicrobiales</taxon>
        <taxon>Rhizobiaceae</taxon>
        <taxon>Ciceribacter</taxon>
    </lineage>
</organism>
<dbReference type="Proteomes" id="UP001595647">
    <property type="component" value="Unassembled WGS sequence"/>
</dbReference>
<reference evidence="3" key="1">
    <citation type="journal article" date="2019" name="Int. J. Syst. Evol. Microbiol.">
        <title>The Global Catalogue of Microorganisms (GCM) 10K type strain sequencing project: providing services to taxonomists for standard genome sequencing and annotation.</title>
        <authorList>
            <consortium name="The Broad Institute Genomics Platform"/>
            <consortium name="The Broad Institute Genome Sequencing Center for Infectious Disease"/>
            <person name="Wu L."/>
            <person name="Ma J."/>
        </authorList>
    </citation>
    <scope>NUCLEOTIDE SEQUENCE [LARGE SCALE GENOMIC DNA]</scope>
    <source>
        <strain evidence="3">KCTC 52231</strain>
    </source>
</reference>
<accession>A0ABV7I2Y0</accession>
<dbReference type="EMBL" id="JBHRTG010000007">
    <property type="protein sequence ID" value="MFC3163275.1"/>
    <property type="molecule type" value="Genomic_DNA"/>
</dbReference>
<keyword evidence="1" id="KW-0472">Membrane</keyword>
<evidence type="ECO:0000313" key="3">
    <source>
        <dbReference type="Proteomes" id="UP001595647"/>
    </source>
</evidence>
<sequence>MSEESALRRWLIIALMSVFVLPIGATLIMASYKVATTAVPVVWGSWSAHSSRLQREEDRVARIRREGYDQNYQLLCPDYFNASILDRWTRYRSFSWCEDYRDRMPETN</sequence>
<feature type="transmembrane region" description="Helical" evidence="1">
    <location>
        <begin position="12"/>
        <end position="32"/>
    </location>
</feature>
<evidence type="ECO:0000256" key="1">
    <source>
        <dbReference type="SAM" id="Phobius"/>
    </source>
</evidence>
<name>A0ABV7I2Y0_9HYPH</name>
<dbReference type="RefSeq" id="WP_182305581.1">
    <property type="nucleotide sequence ID" value="NZ_CP059896.1"/>
</dbReference>
<gene>
    <name evidence="2" type="ORF">ACFOHV_08290</name>
</gene>